<dbReference type="Gene3D" id="1.10.10.60">
    <property type="entry name" value="Homeodomain-like"/>
    <property type="match status" value="1"/>
</dbReference>
<dbReference type="SMART" id="SM00342">
    <property type="entry name" value="HTH_ARAC"/>
    <property type="match status" value="1"/>
</dbReference>
<keyword evidence="1" id="KW-0805">Transcription regulation</keyword>
<dbReference type="PANTHER" id="PTHR47894">
    <property type="entry name" value="HTH-TYPE TRANSCRIPTIONAL REGULATOR GADX"/>
    <property type="match status" value="1"/>
</dbReference>
<feature type="domain" description="HTH araC/xylS-type" evidence="4">
    <location>
        <begin position="239"/>
        <end position="336"/>
    </location>
</feature>
<reference evidence="5 6" key="1">
    <citation type="submission" date="2018-04" db="EMBL/GenBank/DDBJ databases">
        <title>Novel species isolated from glacier.</title>
        <authorList>
            <person name="Liu Q."/>
            <person name="Xin Y.-H."/>
        </authorList>
    </citation>
    <scope>NUCLEOTIDE SEQUENCE [LARGE SCALE GENOMIC DNA]</scope>
    <source>
        <strain evidence="5 6">GT1R17</strain>
    </source>
</reference>
<dbReference type="GO" id="GO:0005829">
    <property type="term" value="C:cytosol"/>
    <property type="evidence" value="ECO:0007669"/>
    <property type="project" value="TreeGrafter"/>
</dbReference>
<evidence type="ECO:0000256" key="2">
    <source>
        <dbReference type="ARBA" id="ARBA00023125"/>
    </source>
</evidence>
<dbReference type="EMBL" id="QANS01000002">
    <property type="protein sequence ID" value="PTU32479.1"/>
    <property type="molecule type" value="Genomic_DNA"/>
</dbReference>
<organism evidence="5 6">
    <name type="scientific">Stenotrophobium rhamnosiphilum</name>
    <dbReference type="NCBI Taxonomy" id="2029166"/>
    <lineage>
        <taxon>Bacteria</taxon>
        <taxon>Pseudomonadati</taxon>
        <taxon>Pseudomonadota</taxon>
        <taxon>Gammaproteobacteria</taxon>
        <taxon>Nevskiales</taxon>
        <taxon>Nevskiaceae</taxon>
        <taxon>Stenotrophobium</taxon>
    </lineage>
</organism>
<keyword evidence="6" id="KW-1185">Reference proteome</keyword>
<protein>
    <submittedName>
        <fullName evidence="5">AraC family transcriptional regulator</fullName>
    </submittedName>
</protein>
<evidence type="ECO:0000256" key="1">
    <source>
        <dbReference type="ARBA" id="ARBA00023015"/>
    </source>
</evidence>
<dbReference type="InterPro" id="IPR020449">
    <property type="entry name" value="Tscrpt_reg_AraC-type_HTH"/>
</dbReference>
<keyword evidence="3" id="KW-0804">Transcription</keyword>
<dbReference type="PROSITE" id="PS01124">
    <property type="entry name" value="HTH_ARAC_FAMILY_2"/>
    <property type="match status" value="1"/>
</dbReference>
<gene>
    <name evidence="5" type="ORF">CJD38_07505</name>
</gene>
<dbReference type="AlphaFoldDB" id="A0A2T5MIW1"/>
<evidence type="ECO:0000259" key="4">
    <source>
        <dbReference type="PROSITE" id="PS01124"/>
    </source>
</evidence>
<dbReference type="Proteomes" id="UP000244248">
    <property type="component" value="Unassembled WGS sequence"/>
</dbReference>
<name>A0A2T5MIW1_9GAMM</name>
<dbReference type="PANTHER" id="PTHR47894:SF1">
    <property type="entry name" value="HTH-TYPE TRANSCRIPTIONAL REGULATOR VQSM"/>
    <property type="match status" value="1"/>
</dbReference>
<accession>A0A2T5MIW1</accession>
<dbReference type="Pfam" id="PF12833">
    <property type="entry name" value="HTH_18"/>
    <property type="match status" value="1"/>
</dbReference>
<dbReference type="InterPro" id="IPR032687">
    <property type="entry name" value="AraC-type_N"/>
</dbReference>
<dbReference type="InterPro" id="IPR018060">
    <property type="entry name" value="HTH_AraC"/>
</dbReference>
<proteinExistence type="predicted"/>
<dbReference type="SUPFAM" id="SSF46689">
    <property type="entry name" value="Homeodomain-like"/>
    <property type="match status" value="1"/>
</dbReference>
<dbReference type="PRINTS" id="PR00032">
    <property type="entry name" value="HTHARAC"/>
</dbReference>
<dbReference type="GO" id="GO:0003700">
    <property type="term" value="F:DNA-binding transcription factor activity"/>
    <property type="evidence" value="ECO:0007669"/>
    <property type="project" value="InterPro"/>
</dbReference>
<keyword evidence="2" id="KW-0238">DNA-binding</keyword>
<dbReference type="GO" id="GO:0000976">
    <property type="term" value="F:transcription cis-regulatory region binding"/>
    <property type="evidence" value="ECO:0007669"/>
    <property type="project" value="TreeGrafter"/>
</dbReference>
<evidence type="ECO:0000256" key="3">
    <source>
        <dbReference type="ARBA" id="ARBA00023163"/>
    </source>
</evidence>
<evidence type="ECO:0000313" key="6">
    <source>
        <dbReference type="Proteomes" id="UP000244248"/>
    </source>
</evidence>
<sequence length="344" mass="38190">MSNLYLPARYYAMLGNRLTELGVDVPALLREAQIKPEALLAADGQLTAEQVDSMVSLAALRTQRSDLGFELGRVIKLSAHDILGYAMLSAPTLDAALRLVARYFSLITPTYLMQYRSHATHAEMNVRPALPITAQVLAFHQETIAVAYYETVKTLLAGAPASCSIYLSIDPPPHVDRYRELSAATIHFSQTGLPGARIVFDKALVDRPLVMADQNTVKMAEARCAEMLNNIVNRSSLSEWTYMMLRQAADGQPTLEELASILNLSPRTLERRLFLQGSKFRDIANKARHETACALIKSGRLNITQIAYHLGYTDAANFTRAFRREAGVSPNEFRQKQQSDSSQT</sequence>
<evidence type="ECO:0000313" key="5">
    <source>
        <dbReference type="EMBL" id="PTU32479.1"/>
    </source>
</evidence>
<dbReference type="InterPro" id="IPR009057">
    <property type="entry name" value="Homeodomain-like_sf"/>
</dbReference>
<dbReference type="Pfam" id="PF12625">
    <property type="entry name" value="Arabinose_bd"/>
    <property type="match status" value="1"/>
</dbReference>
<comment type="caution">
    <text evidence="5">The sequence shown here is derived from an EMBL/GenBank/DDBJ whole genome shotgun (WGS) entry which is preliminary data.</text>
</comment>